<keyword evidence="2" id="KW-1185">Reference proteome</keyword>
<dbReference type="KEGG" id="pnl:PNK_0065"/>
<dbReference type="RefSeq" id="WP_158021648.1">
    <property type="nucleotide sequence ID" value="NZ_LN879502.1"/>
</dbReference>
<dbReference type="Proteomes" id="UP000069902">
    <property type="component" value="Chromosome cPNK"/>
</dbReference>
<sequence length="250" mass="28573">MISLAVSYLLSSNSTPAANNLAITRRQSSQEPKMGWMAQLFLKYSPRDAQYVEAVKKCIHVHTILSNHVVEGWSIYCCALLNYHAVNDPSFAYDEQRLCKIFERAEAQIERTFEDIVVCVKGLWAGYLVQAGASREKALKIGQPIAFEEAIETDDPIEYIVKLNGKVPERVVHYTLMTKKITCIFNKIIELDSVQFPDEYNIQLFVNKKIEEIYNRVDHLENISFGRFLLGGGFVTMKMSKGEEHQIKLD</sequence>
<evidence type="ECO:0000313" key="1">
    <source>
        <dbReference type="EMBL" id="CUI15703.1"/>
    </source>
</evidence>
<dbReference type="AlphaFoldDB" id="A0A0U5J9B4"/>
<evidence type="ECO:0000313" key="2">
    <source>
        <dbReference type="Proteomes" id="UP000069902"/>
    </source>
</evidence>
<gene>
    <name evidence="1" type="ORF">PNK_0065</name>
</gene>
<dbReference type="STRING" id="389348.PNK_0065"/>
<accession>A0A0U5J9B4</accession>
<protein>
    <submittedName>
        <fullName evidence="1">Uncharacterized protein</fullName>
    </submittedName>
</protein>
<name>A0A0U5J9B4_9BACT</name>
<organism evidence="1 2">
    <name type="scientific">Candidatus Protochlamydia naegleriophila</name>
    <dbReference type="NCBI Taxonomy" id="389348"/>
    <lineage>
        <taxon>Bacteria</taxon>
        <taxon>Pseudomonadati</taxon>
        <taxon>Chlamydiota</taxon>
        <taxon>Chlamydiia</taxon>
        <taxon>Parachlamydiales</taxon>
        <taxon>Parachlamydiaceae</taxon>
        <taxon>Candidatus Protochlamydia</taxon>
    </lineage>
</organism>
<dbReference type="EMBL" id="LN879502">
    <property type="protein sequence ID" value="CUI15703.1"/>
    <property type="molecule type" value="Genomic_DNA"/>
</dbReference>
<dbReference type="InParanoid" id="A0A0U5J9B4"/>
<proteinExistence type="predicted"/>
<dbReference type="PATRIC" id="fig|389348.3.peg.79"/>
<reference evidence="2" key="1">
    <citation type="submission" date="2015-09" db="EMBL/GenBank/DDBJ databases">
        <authorList>
            <person name="Bertelli C."/>
        </authorList>
    </citation>
    <scope>NUCLEOTIDE SEQUENCE [LARGE SCALE GENOMIC DNA]</scope>
    <source>
        <strain evidence="2">KNic</strain>
    </source>
</reference>